<evidence type="ECO:0000256" key="7">
    <source>
        <dbReference type="ARBA" id="ARBA00023136"/>
    </source>
</evidence>
<keyword evidence="4 14" id="KW-1133">Transmembrane helix</keyword>
<dbReference type="Gene3D" id="1.20.58.390">
    <property type="entry name" value="Neurotransmitter-gated ion-channel transmembrane domain"/>
    <property type="match status" value="1"/>
</dbReference>
<dbReference type="SUPFAM" id="SSF90112">
    <property type="entry name" value="Neurotransmitter-gated ion-channel transmembrane pore"/>
    <property type="match status" value="1"/>
</dbReference>
<dbReference type="InterPro" id="IPR038050">
    <property type="entry name" value="Neuro_actylchol_rec"/>
</dbReference>
<feature type="transmembrane region" description="Helical" evidence="14">
    <location>
        <begin position="479"/>
        <end position="499"/>
    </location>
</feature>
<dbReference type="InterPro" id="IPR018000">
    <property type="entry name" value="Neurotransmitter_ion_chnl_CS"/>
</dbReference>
<evidence type="ECO:0000259" key="16">
    <source>
        <dbReference type="Pfam" id="PF02932"/>
    </source>
</evidence>
<evidence type="ECO:0000256" key="2">
    <source>
        <dbReference type="ARBA" id="ARBA00022475"/>
    </source>
</evidence>
<evidence type="ECO:0000256" key="13">
    <source>
        <dbReference type="ARBA" id="ARBA00034099"/>
    </source>
</evidence>
<dbReference type="GeneID" id="100204809"/>
<comment type="subcellular location">
    <subcellularLocation>
        <location evidence="13">Synaptic cell membrane</location>
        <topology evidence="13">Multi-pass membrane protein</topology>
    </subcellularLocation>
</comment>
<dbReference type="InterPro" id="IPR036719">
    <property type="entry name" value="Neuro-gated_channel_TM_sf"/>
</dbReference>
<dbReference type="SUPFAM" id="SSF63712">
    <property type="entry name" value="Nicotinic receptor ligand binding domain-like"/>
    <property type="match status" value="1"/>
</dbReference>
<evidence type="ECO:0000256" key="3">
    <source>
        <dbReference type="ARBA" id="ARBA00022692"/>
    </source>
</evidence>
<gene>
    <name evidence="18" type="primary">LOC100204809</name>
</gene>
<dbReference type="Proteomes" id="UP001652625">
    <property type="component" value="Chromosome 07"/>
</dbReference>
<dbReference type="InterPro" id="IPR002394">
    <property type="entry name" value="Nicotinic_acetylcholine_rcpt"/>
</dbReference>
<protein>
    <submittedName>
        <fullName evidence="18">Neuronal acetylcholine receptor subunit alpha-10 isoform X2</fullName>
    </submittedName>
</protein>
<evidence type="ECO:0000256" key="1">
    <source>
        <dbReference type="ARBA" id="ARBA00022448"/>
    </source>
</evidence>
<keyword evidence="10" id="KW-0325">Glycoprotein</keyword>
<dbReference type="PANTHER" id="PTHR18945">
    <property type="entry name" value="NEUROTRANSMITTER GATED ION CHANNEL"/>
    <property type="match status" value="1"/>
</dbReference>
<dbReference type="PRINTS" id="PR00252">
    <property type="entry name" value="NRIONCHANNEL"/>
</dbReference>
<evidence type="ECO:0000256" key="8">
    <source>
        <dbReference type="ARBA" id="ARBA00023157"/>
    </source>
</evidence>
<name>A0ABM4C7H2_HYDVU</name>
<evidence type="ECO:0000256" key="4">
    <source>
        <dbReference type="ARBA" id="ARBA00022989"/>
    </source>
</evidence>
<evidence type="ECO:0000256" key="5">
    <source>
        <dbReference type="ARBA" id="ARBA00023018"/>
    </source>
</evidence>
<keyword evidence="5" id="KW-0770">Synapse</keyword>
<keyword evidence="6 14" id="KW-0406">Ion transport</keyword>
<evidence type="ECO:0000256" key="12">
    <source>
        <dbReference type="ARBA" id="ARBA00023303"/>
    </source>
</evidence>
<dbReference type="CDD" id="cd18997">
    <property type="entry name" value="LGIC_ECD_nAChR"/>
    <property type="match status" value="1"/>
</dbReference>
<dbReference type="RefSeq" id="XP_065657562.1">
    <property type="nucleotide sequence ID" value="XM_065801490.1"/>
</dbReference>
<dbReference type="Pfam" id="PF02931">
    <property type="entry name" value="Neur_chan_LBD"/>
    <property type="match status" value="1"/>
</dbReference>
<organism evidence="17 18">
    <name type="scientific">Hydra vulgaris</name>
    <name type="common">Hydra</name>
    <name type="synonym">Hydra attenuata</name>
    <dbReference type="NCBI Taxonomy" id="6087"/>
    <lineage>
        <taxon>Eukaryota</taxon>
        <taxon>Metazoa</taxon>
        <taxon>Cnidaria</taxon>
        <taxon>Hydrozoa</taxon>
        <taxon>Hydroidolina</taxon>
        <taxon>Anthoathecata</taxon>
        <taxon>Aplanulata</taxon>
        <taxon>Hydridae</taxon>
        <taxon>Hydra</taxon>
    </lineage>
</organism>
<evidence type="ECO:0000259" key="15">
    <source>
        <dbReference type="Pfam" id="PF02931"/>
    </source>
</evidence>
<dbReference type="InterPro" id="IPR036734">
    <property type="entry name" value="Neur_chan_lig-bd_sf"/>
</dbReference>
<feature type="domain" description="Neurotransmitter-gated ion-channel transmembrane" evidence="16">
    <location>
        <begin position="244"/>
        <end position="496"/>
    </location>
</feature>
<keyword evidence="12 14" id="KW-0407">Ion channel</keyword>
<keyword evidence="3 14" id="KW-0812">Transmembrane</keyword>
<dbReference type="InterPro" id="IPR006201">
    <property type="entry name" value="Neur_channel"/>
</dbReference>
<evidence type="ECO:0000313" key="18">
    <source>
        <dbReference type="RefSeq" id="XP_065657562.1"/>
    </source>
</evidence>
<accession>A0ABM4C7H2</accession>
<evidence type="ECO:0000256" key="10">
    <source>
        <dbReference type="ARBA" id="ARBA00023180"/>
    </source>
</evidence>
<keyword evidence="2" id="KW-1003">Cell membrane</keyword>
<keyword evidence="11" id="KW-1071">Ligand-gated ion channel</keyword>
<feature type="transmembrane region" description="Helical" evidence="14">
    <location>
        <begin position="239"/>
        <end position="261"/>
    </location>
</feature>
<dbReference type="InterPro" id="IPR006029">
    <property type="entry name" value="Neurotrans-gated_channel_TM"/>
</dbReference>
<feature type="transmembrane region" description="Helical" evidence="14">
    <location>
        <begin position="305"/>
        <end position="326"/>
    </location>
</feature>
<keyword evidence="7 14" id="KW-0472">Membrane</keyword>
<evidence type="ECO:0000256" key="6">
    <source>
        <dbReference type="ARBA" id="ARBA00023065"/>
    </source>
</evidence>
<comment type="similarity">
    <text evidence="14">Belongs to the ligand-gated ion channel (TC 1.A.9) family.</text>
</comment>
<keyword evidence="9 18" id="KW-0675">Receptor</keyword>
<evidence type="ECO:0000256" key="9">
    <source>
        <dbReference type="ARBA" id="ARBA00023170"/>
    </source>
</evidence>
<dbReference type="InterPro" id="IPR006202">
    <property type="entry name" value="Neur_chan_lig-bd"/>
</dbReference>
<feature type="domain" description="Neurotransmitter-gated ion-channel ligand-binding" evidence="15">
    <location>
        <begin position="31"/>
        <end position="236"/>
    </location>
</feature>
<comment type="caution">
    <text evidence="14">Lacks conserved residue(s) required for the propagation of feature annotation.</text>
</comment>
<keyword evidence="17" id="KW-1185">Reference proteome</keyword>
<dbReference type="PROSITE" id="PS00236">
    <property type="entry name" value="NEUROTR_ION_CHANNEL"/>
    <property type="match status" value="1"/>
</dbReference>
<dbReference type="Gene3D" id="2.70.170.10">
    <property type="entry name" value="Neurotransmitter-gated ion-channel ligand-binding domain"/>
    <property type="match status" value="1"/>
</dbReference>
<keyword evidence="8" id="KW-1015">Disulfide bond</keyword>
<evidence type="ECO:0000256" key="11">
    <source>
        <dbReference type="ARBA" id="ARBA00023286"/>
    </source>
</evidence>
<sequence>MVDIKKLKYVASILMFILVAGKKPVTRPEVELLNSLFGNYNYDALPTEPGKPVNLTFDLAIRQVLDMDEKSQILEVSSWIRHYWNDPYLTWNSSEWEGITNIAVTPDKIWKPDITLYNNAEKEFQGLDQFGKTKVTVYSDGRVVWLIPKILRSACKLEMTYFPFDNQVCSLTFGSWAYDQTNVDLFPRRPKGDLSYLSKNGEFIIDGFEVRRTSEMFNCCPNPYVTLSYYISLHRRAKFYLFNLIIPGALIAILSCFSFFLPPLTGERAGLVITNFLSLSVYVLIVSDSVPPSSDTVPLLVKFYTVLMCEIGLALMSNCVIIMVAAKTVPVPNIVRAIFFNNHIHNCIEYMKNRFFSKLKTKKNFNRTIFIDVKDDLENDNKRKEPKNTFIMIKERLFNARMTVCNDKVNNTESKPLHPKVEWTTSQQSNLRPECEMHYNIGKEDQNSLNSINHFFATNTMEQKIRQDWEHVVRKIDQIFFVLFMVLITLSVIIIFSAAPNIHF</sequence>
<evidence type="ECO:0000313" key="17">
    <source>
        <dbReference type="Proteomes" id="UP001652625"/>
    </source>
</evidence>
<reference evidence="18" key="1">
    <citation type="submission" date="2025-08" db="UniProtKB">
        <authorList>
            <consortium name="RefSeq"/>
        </authorList>
    </citation>
    <scope>IDENTIFICATION</scope>
</reference>
<proteinExistence type="inferred from homology"/>
<keyword evidence="1 14" id="KW-0813">Transport</keyword>
<dbReference type="Pfam" id="PF02932">
    <property type="entry name" value="Neur_chan_memb"/>
    <property type="match status" value="1"/>
</dbReference>
<dbReference type="CDD" id="cd19051">
    <property type="entry name" value="LGIC_TM_cation"/>
    <property type="match status" value="1"/>
</dbReference>
<evidence type="ECO:0000256" key="14">
    <source>
        <dbReference type="RuleBase" id="RU000687"/>
    </source>
</evidence>
<dbReference type="PRINTS" id="PR00254">
    <property type="entry name" value="NICOTINICR"/>
</dbReference>